<reference evidence="2 3" key="1">
    <citation type="submission" date="2024-03" db="EMBL/GenBank/DDBJ databases">
        <authorList>
            <person name="Martinez-Hernandez J."/>
        </authorList>
    </citation>
    <scope>NUCLEOTIDE SEQUENCE [LARGE SCALE GENOMIC DNA]</scope>
</reference>
<dbReference type="Proteomes" id="UP001497480">
    <property type="component" value="Unassembled WGS sequence"/>
</dbReference>
<keyword evidence="1" id="KW-1133">Transmembrane helix</keyword>
<dbReference type="AlphaFoldDB" id="A0AAV1Y9H9"/>
<evidence type="ECO:0000313" key="2">
    <source>
        <dbReference type="EMBL" id="CAL0329758.1"/>
    </source>
</evidence>
<dbReference type="EMBL" id="CAXHTB010000022">
    <property type="protein sequence ID" value="CAL0329758.1"/>
    <property type="molecule type" value="Genomic_DNA"/>
</dbReference>
<accession>A0AAV1Y9H9</accession>
<proteinExistence type="predicted"/>
<feature type="transmembrane region" description="Helical" evidence="1">
    <location>
        <begin position="55"/>
        <end position="75"/>
    </location>
</feature>
<name>A0AAV1Y9H9_LUPLU</name>
<keyword evidence="1" id="KW-0812">Transmembrane</keyword>
<keyword evidence="3" id="KW-1185">Reference proteome</keyword>
<dbReference type="PANTHER" id="PTHR36063:SF3">
    <property type="entry name" value="PROTEIN, PUTATIVE-RELATED"/>
    <property type="match status" value="1"/>
</dbReference>
<sequence length="82" mass="9542">MLKKMVKEVSGILQNCGEVAPALYITPQKCAHSCPRLEPIIEEGSEWFQIMPKRMLFLVPPFISFVSYFLWYRYISALRITS</sequence>
<comment type="caution">
    <text evidence="2">The sequence shown here is derived from an EMBL/GenBank/DDBJ whole genome shotgun (WGS) entry which is preliminary data.</text>
</comment>
<organism evidence="2 3">
    <name type="scientific">Lupinus luteus</name>
    <name type="common">European yellow lupine</name>
    <dbReference type="NCBI Taxonomy" id="3873"/>
    <lineage>
        <taxon>Eukaryota</taxon>
        <taxon>Viridiplantae</taxon>
        <taxon>Streptophyta</taxon>
        <taxon>Embryophyta</taxon>
        <taxon>Tracheophyta</taxon>
        <taxon>Spermatophyta</taxon>
        <taxon>Magnoliopsida</taxon>
        <taxon>eudicotyledons</taxon>
        <taxon>Gunneridae</taxon>
        <taxon>Pentapetalae</taxon>
        <taxon>rosids</taxon>
        <taxon>fabids</taxon>
        <taxon>Fabales</taxon>
        <taxon>Fabaceae</taxon>
        <taxon>Papilionoideae</taxon>
        <taxon>50 kb inversion clade</taxon>
        <taxon>genistoids sensu lato</taxon>
        <taxon>core genistoids</taxon>
        <taxon>Genisteae</taxon>
        <taxon>Lupinus</taxon>
    </lineage>
</organism>
<evidence type="ECO:0000256" key="1">
    <source>
        <dbReference type="SAM" id="Phobius"/>
    </source>
</evidence>
<evidence type="ECO:0000313" key="3">
    <source>
        <dbReference type="Proteomes" id="UP001497480"/>
    </source>
</evidence>
<gene>
    <name evidence="2" type="ORF">LLUT_LOCUS30818</name>
</gene>
<keyword evidence="1" id="KW-0472">Membrane</keyword>
<dbReference type="PANTHER" id="PTHR36063">
    <property type="entry name" value="ARABIDOPSIS THALIANA GENOMIC DNA, CHROMOSOME 5, P1 CLONE:MOK16"/>
    <property type="match status" value="1"/>
</dbReference>
<protein>
    <submittedName>
        <fullName evidence="2">Uncharacterized protein</fullName>
    </submittedName>
</protein>